<accession>A0A224Z7G8</accession>
<evidence type="ECO:0000256" key="3">
    <source>
        <dbReference type="ARBA" id="ARBA00022670"/>
    </source>
</evidence>
<dbReference type="InterPro" id="IPR001563">
    <property type="entry name" value="Peptidase_S10"/>
</dbReference>
<organism evidence="8">
    <name type="scientific">Rhipicephalus zambeziensis</name>
    <dbReference type="NCBI Taxonomy" id="60191"/>
    <lineage>
        <taxon>Eukaryota</taxon>
        <taxon>Metazoa</taxon>
        <taxon>Ecdysozoa</taxon>
        <taxon>Arthropoda</taxon>
        <taxon>Chelicerata</taxon>
        <taxon>Arachnida</taxon>
        <taxon>Acari</taxon>
        <taxon>Parasitiformes</taxon>
        <taxon>Ixodida</taxon>
        <taxon>Ixodoidea</taxon>
        <taxon>Ixodidae</taxon>
        <taxon>Rhipicephalinae</taxon>
        <taxon>Rhipicephalus</taxon>
        <taxon>Rhipicephalus</taxon>
    </lineage>
</organism>
<sequence>MGKTILLSWLILTLNANTSMSQDALSGKPRTSALSAILANFTKNPVNFFKEKAGVDAYSGYITVREKSHFFYVLMKTLSKTPDAPLILWLQGGPGRSGMFGQFLENGPVGIDAEGELFNRSTTFVNFSDVLYIDYPAGGGLSIIEEASVLSKSLGDVTDDLLTFLKKFYLLFPDYLERPLYLGGESYGARAAVSLAARMQTACVNRPHGVMLFAGFLIPLGESILKSQEFLYQLSMVDEKGRSELAQMFAYIQTKAKNNTTEAAILLAATVFNLKLGGRKSLFANLTGYDDQESVLHATKDPEVEQYMTYVNNSHFKGQLGIPKPEMVSLEGYRSAINFMLAPGDYFTSIDSMFQDVLQSQRVLILNGQMDDIFPPVLFEEYFSKMTWNGSELCKQTPRMPWKTPGSLYGLSGYIKECGNLTTAVALQAGHYVGFHASEPVYDAVKRFVNGLKYSDDKEKDIK</sequence>
<dbReference type="AlphaFoldDB" id="A0A224Z7G8"/>
<feature type="chain" id="PRO_5012578609" evidence="7">
    <location>
        <begin position="22"/>
        <end position="463"/>
    </location>
</feature>
<evidence type="ECO:0000313" key="8">
    <source>
        <dbReference type="EMBL" id="MAA22793.1"/>
    </source>
</evidence>
<evidence type="ECO:0000256" key="5">
    <source>
        <dbReference type="ARBA" id="ARBA00022801"/>
    </source>
</evidence>
<evidence type="ECO:0000256" key="2">
    <source>
        <dbReference type="ARBA" id="ARBA00022645"/>
    </source>
</evidence>
<dbReference type="Pfam" id="PF00450">
    <property type="entry name" value="Peptidase_S10"/>
    <property type="match status" value="1"/>
</dbReference>
<dbReference type="GO" id="GO:0004185">
    <property type="term" value="F:serine-type carboxypeptidase activity"/>
    <property type="evidence" value="ECO:0007669"/>
    <property type="project" value="InterPro"/>
</dbReference>
<dbReference type="GO" id="GO:0006508">
    <property type="term" value="P:proteolysis"/>
    <property type="evidence" value="ECO:0007669"/>
    <property type="project" value="UniProtKB-KW"/>
</dbReference>
<dbReference type="InterPro" id="IPR029058">
    <property type="entry name" value="AB_hydrolase_fold"/>
</dbReference>
<dbReference type="PANTHER" id="PTHR11802:SF472">
    <property type="entry name" value="SERINE CARBOXYPEPTIDASE CPVL-RELATED"/>
    <property type="match status" value="1"/>
</dbReference>
<evidence type="ECO:0000256" key="6">
    <source>
        <dbReference type="ARBA" id="ARBA00023180"/>
    </source>
</evidence>
<feature type="signal peptide" evidence="7">
    <location>
        <begin position="1"/>
        <end position="21"/>
    </location>
</feature>
<keyword evidence="3" id="KW-0645">Protease</keyword>
<dbReference type="EMBL" id="GFPF01011647">
    <property type="protein sequence ID" value="MAA22793.1"/>
    <property type="molecule type" value="Transcribed_RNA"/>
</dbReference>
<keyword evidence="6" id="KW-0325">Glycoprotein</keyword>
<name>A0A224Z7G8_9ACAR</name>
<evidence type="ECO:0000256" key="1">
    <source>
        <dbReference type="ARBA" id="ARBA00009431"/>
    </source>
</evidence>
<proteinExistence type="inferred from homology"/>
<dbReference type="Gene3D" id="3.40.50.1820">
    <property type="entry name" value="alpha/beta hydrolase"/>
    <property type="match status" value="1"/>
</dbReference>
<keyword evidence="2 8" id="KW-0121">Carboxypeptidase</keyword>
<dbReference type="PANTHER" id="PTHR11802">
    <property type="entry name" value="SERINE PROTEASE FAMILY S10 SERINE CARBOXYPEPTIDASE"/>
    <property type="match status" value="1"/>
</dbReference>
<protein>
    <submittedName>
        <fullName evidence="8">Serine carboxypeptidase</fullName>
    </submittedName>
</protein>
<dbReference type="PRINTS" id="PR00724">
    <property type="entry name" value="CRBOXYPTASEC"/>
</dbReference>
<evidence type="ECO:0000256" key="7">
    <source>
        <dbReference type="SAM" id="SignalP"/>
    </source>
</evidence>
<keyword evidence="4 7" id="KW-0732">Signal</keyword>
<evidence type="ECO:0000256" key="4">
    <source>
        <dbReference type="ARBA" id="ARBA00022729"/>
    </source>
</evidence>
<keyword evidence="5" id="KW-0378">Hydrolase</keyword>
<dbReference type="SUPFAM" id="SSF53474">
    <property type="entry name" value="alpha/beta-Hydrolases"/>
    <property type="match status" value="1"/>
</dbReference>
<comment type="similarity">
    <text evidence="1">Belongs to the peptidase S10 family.</text>
</comment>
<reference evidence="8" key="1">
    <citation type="journal article" date="2017" name="Parasit. Vectors">
        <title>Sialotranscriptomics of Rhipicephalus zambeziensis reveals intricate expression profiles of secretory proteins and suggests tight temporal transcriptional regulation during blood-feeding.</title>
        <authorList>
            <person name="de Castro M.H."/>
            <person name="de Klerk D."/>
            <person name="Pienaar R."/>
            <person name="Rees D.J.G."/>
            <person name="Mans B.J."/>
        </authorList>
    </citation>
    <scope>NUCLEOTIDE SEQUENCE</scope>
    <source>
        <tissue evidence="8">Salivary glands</tissue>
    </source>
</reference>